<dbReference type="AlphaFoldDB" id="A0A085MSU5"/>
<evidence type="ECO:0000313" key="1">
    <source>
        <dbReference type="EMBL" id="KFD60291.1"/>
    </source>
</evidence>
<organism evidence="1">
    <name type="scientific">Trichuris suis</name>
    <name type="common">pig whipworm</name>
    <dbReference type="NCBI Taxonomy" id="68888"/>
    <lineage>
        <taxon>Eukaryota</taxon>
        <taxon>Metazoa</taxon>
        <taxon>Ecdysozoa</taxon>
        <taxon>Nematoda</taxon>
        <taxon>Enoplea</taxon>
        <taxon>Dorylaimia</taxon>
        <taxon>Trichinellida</taxon>
        <taxon>Trichuridae</taxon>
        <taxon>Trichuris</taxon>
    </lineage>
</organism>
<protein>
    <submittedName>
        <fullName evidence="1">Uncharacterized protein</fullName>
    </submittedName>
</protein>
<name>A0A085MSU5_9BILA</name>
<accession>A0A085MSU5</accession>
<sequence>MQFASEDVVNERFWVTVPVENLSDVQSNLHYPYLCNPNPLLSESAAENNRPTVCPKPMEPLLGMFTEAGQHLTILNLRPVDEGFVLIEKVIQSLE</sequence>
<dbReference type="EMBL" id="KL367677">
    <property type="protein sequence ID" value="KFD60291.1"/>
    <property type="molecule type" value="Genomic_DNA"/>
</dbReference>
<reference evidence="1" key="1">
    <citation type="journal article" date="2014" name="Nat. Genet.">
        <title>Genome and transcriptome of the porcine whipworm Trichuris suis.</title>
        <authorList>
            <person name="Jex A.R."/>
            <person name="Nejsum P."/>
            <person name="Schwarz E.M."/>
            <person name="Hu L."/>
            <person name="Young N.D."/>
            <person name="Hall R.S."/>
            <person name="Korhonen P.K."/>
            <person name="Liao S."/>
            <person name="Thamsborg S."/>
            <person name="Xia J."/>
            <person name="Xu P."/>
            <person name="Wang S."/>
            <person name="Scheerlinck J.P."/>
            <person name="Hofmann A."/>
            <person name="Sternberg P.W."/>
            <person name="Wang J."/>
            <person name="Gasser R.B."/>
        </authorList>
    </citation>
    <scope>NUCLEOTIDE SEQUENCE [LARGE SCALE GENOMIC DNA]</scope>
    <source>
        <strain evidence="1">DCEP-RM93F</strain>
    </source>
</reference>
<gene>
    <name evidence="1" type="ORF">M514_27510</name>
</gene>
<proteinExistence type="predicted"/>
<feature type="non-terminal residue" evidence="1">
    <location>
        <position position="95"/>
    </location>
</feature>
<dbReference type="Proteomes" id="UP000030758">
    <property type="component" value="Unassembled WGS sequence"/>
</dbReference>